<evidence type="ECO:0000256" key="1">
    <source>
        <dbReference type="SAM" id="MobiDB-lite"/>
    </source>
</evidence>
<dbReference type="Proteomes" id="UP001295684">
    <property type="component" value="Unassembled WGS sequence"/>
</dbReference>
<dbReference type="InterPro" id="IPR014729">
    <property type="entry name" value="Rossmann-like_a/b/a_fold"/>
</dbReference>
<sequence length="316" mass="36075">MKDPYLDQDEDSIEQPDHNKTDQNKDAEESSPKLSKIDQIRKKLASIKNGEHLSKNPSRLNFRTYSRTKPTATEQMLANSSRIRSKAKRVLNVGGYEYGIRVESRDKTQKKRKRKEKAKRADEVKFEENSDGGGKSDTYATSIEELKLDDRRIRVIVFLDNYNLRLDDNLLLKTAIDVCKNTETYEIIPVFCLVPKQSSESDDESLLLSDQNDLLSSRGILGTYFLLESAKELKSALQNFEIPSNLIITLKPPQKVLTPLLHPSMTNILITSINFNPPKIPHCPYQLLKIPSCTLYSLDSLPFPLASLPRLFSRFK</sequence>
<feature type="region of interest" description="Disordered" evidence="1">
    <location>
        <begin position="1"/>
        <end position="73"/>
    </location>
</feature>
<feature type="compositionally biased region" description="Polar residues" evidence="1">
    <location>
        <begin position="55"/>
        <end position="73"/>
    </location>
</feature>
<proteinExistence type="predicted"/>
<dbReference type="InterPro" id="IPR036155">
    <property type="entry name" value="Crypto/Photolyase_N_sf"/>
</dbReference>
<dbReference type="Gene3D" id="3.40.50.620">
    <property type="entry name" value="HUPs"/>
    <property type="match status" value="1"/>
</dbReference>
<dbReference type="EMBL" id="CAMPGE010028401">
    <property type="protein sequence ID" value="CAI2385929.1"/>
    <property type="molecule type" value="Genomic_DNA"/>
</dbReference>
<feature type="region of interest" description="Disordered" evidence="1">
    <location>
        <begin position="104"/>
        <end position="134"/>
    </location>
</feature>
<comment type="caution">
    <text evidence="3">The sequence shown here is derived from an EMBL/GenBank/DDBJ whole genome shotgun (WGS) entry which is preliminary data.</text>
</comment>
<accession>A0AAD1Y764</accession>
<dbReference type="InterPro" id="IPR006050">
    <property type="entry name" value="DNA_photolyase_N"/>
</dbReference>
<feature type="compositionally biased region" description="Basic and acidic residues" evidence="1">
    <location>
        <begin position="15"/>
        <end position="41"/>
    </location>
</feature>
<feature type="compositionally biased region" description="Acidic residues" evidence="1">
    <location>
        <begin position="1"/>
        <end position="14"/>
    </location>
</feature>
<name>A0AAD1Y764_EUPCR</name>
<dbReference type="SUPFAM" id="SSF52425">
    <property type="entry name" value="Cryptochrome/photolyase, N-terminal domain"/>
    <property type="match status" value="1"/>
</dbReference>
<feature type="compositionally biased region" description="Basic and acidic residues" evidence="1">
    <location>
        <begin position="119"/>
        <end position="128"/>
    </location>
</feature>
<keyword evidence="4" id="KW-1185">Reference proteome</keyword>
<dbReference type="AlphaFoldDB" id="A0AAD1Y764"/>
<protein>
    <recommendedName>
        <fullName evidence="2">Photolyase/cryptochrome alpha/beta domain-containing protein</fullName>
    </recommendedName>
</protein>
<evidence type="ECO:0000313" key="3">
    <source>
        <dbReference type="EMBL" id="CAI2385929.1"/>
    </source>
</evidence>
<reference evidence="3" key="1">
    <citation type="submission" date="2023-07" db="EMBL/GenBank/DDBJ databases">
        <authorList>
            <consortium name="AG Swart"/>
            <person name="Singh M."/>
            <person name="Singh A."/>
            <person name="Seah K."/>
            <person name="Emmerich C."/>
        </authorList>
    </citation>
    <scope>NUCLEOTIDE SEQUENCE</scope>
    <source>
        <strain evidence="3">DP1</strain>
    </source>
</reference>
<organism evidence="3 4">
    <name type="scientific">Euplotes crassus</name>
    <dbReference type="NCBI Taxonomy" id="5936"/>
    <lineage>
        <taxon>Eukaryota</taxon>
        <taxon>Sar</taxon>
        <taxon>Alveolata</taxon>
        <taxon>Ciliophora</taxon>
        <taxon>Intramacronucleata</taxon>
        <taxon>Spirotrichea</taxon>
        <taxon>Hypotrichia</taxon>
        <taxon>Euplotida</taxon>
        <taxon>Euplotidae</taxon>
        <taxon>Moneuplotes</taxon>
    </lineage>
</organism>
<evidence type="ECO:0000259" key="2">
    <source>
        <dbReference type="PROSITE" id="PS51645"/>
    </source>
</evidence>
<dbReference type="PROSITE" id="PS51645">
    <property type="entry name" value="PHR_CRY_ALPHA_BETA"/>
    <property type="match status" value="1"/>
</dbReference>
<gene>
    <name evidence="3" type="ORF">ECRASSUSDP1_LOCUS27525</name>
</gene>
<feature type="domain" description="Photolyase/cryptochrome alpha/beta" evidence="2">
    <location>
        <begin position="154"/>
        <end position="306"/>
    </location>
</feature>
<feature type="compositionally biased region" description="Basic residues" evidence="1">
    <location>
        <begin position="108"/>
        <end position="118"/>
    </location>
</feature>
<evidence type="ECO:0000313" key="4">
    <source>
        <dbReference type="Proteomes" id="UP001295684"/>
    </source>
</evidence>